<evidence type="ECO:0000313" key="3">
    <source>
        <dbReference type="EMBL" id="PQM51177.1"/>
    </source>
</evidence>
<evidence type="ECO:0000313" key="4">
    <source>
        <dbReference type="Proteomes" id="UP000237911"/>
    </source>
</evidence>
<dbReference type="InterPro" id="IPR009100">
    <property type="entry name" value="AcylCoA_DH/oxidase_NM_dom_sf"/>
</dbReference>
<dbReference type="SUPFAM" id="SSF56645">
    <property type="entry name" value="Acyl-CoA dehydrogenase NM domain-like"/>
    <property type="match status" value="1"/>
</dbReference>
<proteinExistence type="predicted"/>
<protein>
    <recommendedName>
        <fullName evidence="2">Acyl-CoA dehydrogenase C-terminal domain-containing protein</fullName>
    </recommendedName>
</protein>
<dbReference type="GO" id="GO:0016627">
    <property type="term" value="F:oxidoreductase activity, acting on the CH-CH group of donors"/>
    <property type="evidence" value="ECO:0007669"/>
    <property type="project" value="InterPro"/>
</dbReference>
<dbReference type="GO" id="GO:0050660">
    <property type="term" value="F:flavin adenine dinucleotide binding"/>
    <property type="evidence" value="ECO:0007669"/>
    <property type="project" value="InterPro"/>
</dbReference>
<dbReference type="Gene3D" id="2.40.110.10">
    <property type="entry name" value="Butyryl-CoA Dehydrogenase, subunit A, domain 2"/>
    <property type="match status" value="1"/>
</dbReference>
<dbReference type="InterPro" id="IPR037069">
    <property type="entry name" value="AcylCoA_DH/ox_N_sf"/>
</dbReference>
<dbReference type="EMBL" id="PUEV01000085">
    <property type="protein sequence ID" value="PQM51177.1"/>
    <property type="molecule type" value="Genomic_DNA"/>
</dbReference>
<name>A0A9X7IKY9_9MYCO</name>
<feature type="domain" description="Acyl-CoA dehydrogenase C-terminal" evidence="2">
    <location>
        <begin position="203"/>
        <end position="325"/>
    </location>
</feature>
<accession>A0A9X7IKY9</accession>
<gene>
    <name evidence="3" type="ORF">C5U48_16445</name>
</gene>
<dbReference type="InterPro" id="IPR046373">
    <property type="entry name" value="Acyl-CoA_Oxase/DH_mid-dom_sf"/>
</dbReference>
<evidence type="ECO:0000256" key="1">
    <source>
        <dbReference type="ARBA" id="ARBA00023002"/>
    </source>
</evidence>
<dbReference type="Pfam" id="PF08028">
    <property type="entry name" value="Acyl-CoA_dh_2"/>
    <property type="match status" value="1"/>
</dbReference>
<evidence type="ECO:0000259" key="2">
    <source>
        <dbReference type="Pfam" id="PF08028"/>
    </source>
</evidence>
<sequence>MHSVAREILGVVAPVLAVEGEKRPSTPQLTAVLQQCGGWRMLQPVRYGGPAVTAEEFVAAVGELAALDASLGWVTTMFNAAAHEVGSLPGVAADEVWGDDSTALIAPGYCSEGRLVRAGPESRLTGCWHGVGGADLADWLLLTADGDGGRYRVLLPRAQVSTEPTRNSSGLLGTAICDVTVSDVAVPAHRIFPSSASALPGAGAAATVIGAADGVWHRHVGEIRQRLSASYGSEEVMDRPSSTADVGRAACDIDAARLQLSATLPPIAGSAGTADGEATRLAASEQLQAAARARDAADDLLASSRRHALASSDPVTRLWQGTHACFGLTARLLEGLSDGFVD</sequence>
<reference evidence="3 4" key="1">
    <citation type="submission" date="2018-02" db="EMBL/GenBank/DDBJ databases">
        <title>Draft genome sequence of Mycobacterium virginiense isolated from mud of a swine farm in Japan.</title>
        <authorList>
            <person name="Ohya K."/>
        </authorList>
    </citation>
    <scope>NUCLEOTIDE SEQUENCE [LARGE SCALE GENOMIC DNA]</scope>
    <source>
        <strain evidence="3 4">GF75</strain>
    </source>
</reference>
<organism evidence="3 4">
    <name type="scientific">Mycolicibacter virginiensis</name>
    <dbReference type="NCBI Taxonomy" id="1795032"/>
    <lineage>
        <taxon>Bacteria</taxon>
        <taxon>Bacillati</taxon>
        <taxon>Actinomycetota</taxon>
        <taxon>Actinomycetes</taxon>
        <taxon>Mycobacteriales</taxon>
        <taxon>Mycobacteriaceae</taxon>
        <taxon>Mycolicibacter</taxon>
    </lineage>
</organism>
<dbReference type="InterPro" id="IPR013107">
    <property type="entry name" value="Acyl-CoA_DH_C"/>
</dbReference>
<dbReference type="Gene3D" id="1.10.540.10">
    <property type="entry name" value="Acyl-CoA dehydrogenase/oxidase, N-terminal domain"/>
    <property type="match status" value="1"/>
</dbReference>
<comment type="caution">
    <text evidence="3">The sequence shown here is derived from an EMBL/GenBank/DDBJ whole genome shotgun (WGS) entry which is preliminary data.</text>
</comment>
<dbReference type="Proteomes" id="UP000237911">
    <property type="component" value="Unassembled WGS sequence"/>
</dbReference>
<keyword evidence="4" id="KW-1185">Reference proteome</keyword>
<dbReference type="AlphaFoldDB" id="A0A9X7IKY9"/>
<dbReference type="Gene3D" id="1.20.140.10">
    <property type="entry name" value="Butyryl-CoA Dehydrogenase, subunit A, domain 3"/>
    <property type="match status" value="1"/>
</dbReference>
<keyword evidence="1" id="KW-0560">Oxidoreductase</keyword>